<dbReference type="InterPro" id="IPR036291">
    <property type="entry name" value="NAD(P)-bd_dom_sf"/>
</dbReference>
<dbReference type="PANTHER" id="PTHR43245:SF58">
    <property type="entry name" value="BLL5923 PROTEIN"/>
    <property type="match status" value="1"/>
</dbReference>
<dbReference type="Proteomes" id="UP000298484">
    <property type="component" value="Unassembled WGS sequence"/>
</dbReference>
<name>A0A4Y9AB72_9BACI</name>
<keyword evidence="3" id="KW-1185">Reference proteome</keyword>
<accession>A0A4Y9AB72</accession>
<feature type="domain" description="NAD-dependent epimerase/dehydratase" evidence="1">
    <location>
        <begin position="29"/>
        <end position="200"/>
    </location>
</feature>
<dbReference type="InterPro" id="IPR050177">
    <property type="entry name" value="Lipid_A_modif_metabolic_enz"/>
</dbReference>
<dbReference type="PANTHER" id="PTHR43245">
    <property type="entry name" value="BIFUNCTIONAL POLYMYXIN RESISTANCE PROTEIN ARNA"/>
    <property type="match status" value="1"/>
</dbReference>
<dbReference type="Pfam" id="PF01370">
    <property type="entry name" value="Epimerase"/>
    <property type="match status" value="1"/>
</dbReference>
<dbReference type="InterPro" id="IPR001509">
    <property type="entry name" value="Epimerase_deHydtase"/>
</dbReference>
<protein>
    <submittedName>
        <fullName evidence="2">NAD-dependent epimerase/dehydratase family protein</fullName>
    </submittedName>
</protein>
<dbReference type="RefSeq" id="WP_135109847.1">
    <property type="nucleotide sequence ID" value="NZ_SRHY01000011.1"/>
</dbReference>
<dbReference type="AlphaFoldDB" id="A0A4Y9AB72"/>
<dbReference type="SUPFAM" id="SSF51735">
    <property type="entry name" value="NAD(P)-binding Rossmann-fold domains"/>
    <property type="match status" value="1"/>
</dbReference>
<reference evidence="2 3" key="1">
    <citation type="submission" date="2019-03" db="EMBL/GenBank/DDBJ databases">
        <title>Genome sequence of Lentibacillus salicampi ATCC BAA-719.</title>
        <authorList>
            <person name="Maclea K.S."/>
            <person name="Simoes Junior M."/>
        </authorList>
    </citation>
    <scope>NUCLEOTIDE SEQUENCE [LARGE SCALE GENOMIC DNA]</scope>
    <source>
        <strain evidence="2 3">ATCC BAA-719</strain>
    </source>
</reference>
<evidence type="ECO:0000259" key="1">
    <source>
        <dbReference type="Pfam" id="PF01370"/>
    </source>
</evidence>
<dbReference type="EMBL" id="SRHY01000011">
    <property type="protein sequence ID" value="TFJ93053.1"/>
    <property type="molecule type" value="Genomic_DNA"/>
</dbReference>
<sequence>MKRILITGKNSYVGNSLETWLAKDSGNYSVDKISLRDDGWREKDFSVYDTVVHVAGIAHRKETKENQQLYYKVNRDLAYEVAQKAQKENVKQFIFFSSMSVYGLEEGIIDESTPLNPTTHYGKSKLQAEEKINELNNNNFKVAIVRPPMIYGKGCKGNYQRLASLAIKTPIFPNIDNKRSMIYIDNLSEFIRVLIDKSNSGMFYPQNKDYVNTSELVRLIAQEHGKDVKLTNLFNPMIHAVHSGTVKKVFGNLVYAKKLGVYQDSYIVYDLKKSVHLTEK</sequence>
<comment type="caution">
    <text evidence="2">The sequence shown here is derived from an EMBL/GenBank/DDBJ whole genome shotgun (WGS) entry which is preliminary data.</text>
</comment>
<evidence type="ECO:0000313" key="3">
    <source>
        <dbReference type="Proteomes" id="UP000298484"/>
    </source>
</evidence>
<evidence type="ECO:0000313" key="2">
    <source>
        <dbReference type="EMBL" id="TFJ93053.1"/>
    </source>
</evidence>
<organism evidence="2 3">
    <name type="scientific">Lentibacillus salicampi</name>
    <dbReference type="NCBI Taxonomy" id="175306"/>
    <lineage>
        <taxon>Bacteria</taxon>
        <taxon>Bacillati</taxon>
        <taxon>Bacillota</taxon>
        <taxon>Bacilli</taxon>
        <taxon>Bacillales</taxon>
        <taxon>Bacillaceae</taxon>
        <taxon>Lentibacillus</taxon>
    </lineage>
</organism>
<dbReference type="OrthoDB" id="9808602at2"/>
<dbReference type="Gene3D" id="3.40.50.720">
    <property type="entry name" value="NAD(P)-binding Rossmann-like Domain"/>
    <property type="match status" value="1"/>
</dbReference>
<gene>
    <name evidence="2" type="ORF">E4U82_08885</name>
</gene>
<proteinExistence type="predicted"/>